<evidence type="ECO:0000313" key="1">
    <source>
        <dbReference type="EMBL" id="CAB5226068.1"/>
    </source>
</evidence>
<reference evidence="1" key="1">
    <citation type="submission" date="2020-05" db="EMBL/GenBank/DDBJ databases">
        <authorList>
            <person name="Chiriac C."/>
            <person name="Salcher M."/>
            <person name="Ghai R."/>
            <person name="Kavagutti S V."/>
        </authorList>
    </citation>
    <scope>NUCLEOTIDE SEQUENCE</scope>
</reference>
<name>A0A6J7X636_9CAUD</name>
<dbReference type="EMBL" id="LR798349">
    <property type="protein sequence ID" value="CAB5226068.1"/>
    <property type="molecule type" value="Genomic_DNA"/>
</dbReference>
<protein>
    <submittedName>
        <fullName evidence="1">Uncharacterized protein</fullName>
    </submittedName>
</protein>
<proteinExistence type="predicted"/>
<organism evidence="1">
    <name type="scientific">uncultured Caudovirales phage</name>
    <dbReference type="NCBI Taxonomy" id="2100421"/>
    <lineage>
        <taxon>Viruses</taxon>
        <taxon>Duplodnaviria</taxon>
        <taxon>Heunggongvirae</taxon>
        <taxon>Uroviricota</taxon>
        <taxon>Caudoviricetes</taxon>
        <taxon>Peduoviridae</taxon>
        <taxon>Maltschvirus</taxon>
        <taxon>Maltschvirus maltsch</taxon>
    </lineage>
</organism>
<gene>
    <name evidence="1" type="ORF">UFOVP754_36</name>
</gene>
<sequence>MISITVHTPKGVTQDIHEMETAIFLFAQAAEMMNLKCDPEHVIKDWLTRDGIYSVSNEKYSITLKS</sequence>
<accession>A0A6J7X636</accession>